<proteinExistence type="predicted"/>
<dbReference type="Pfam" id="PF08398">
    <property type="entry name" value="Phospholip_A2_4"/>
    <property type="match status" value="1"/>
</dbReference>
<evidence type="ECO:0000259" key="4">
    <source>
        <dbReference type="Pfam" id="PF26634"/>
    </source>
</evidence>
<reference evidence="5 6" key="1">
    <citation type="submission" date="2024-03" db="EMBL/GenBank/DDBJ databases">
        <title>Adaptation during the transition from Ophiocordyceps entomopathogen to insect associate is accompanied by gene loss and intensified selection.</title>
        <authorList>
            <person name="Ward C.M."/>
            <person name="Onetto C.A."/>
            <person name="Borneman A.R."/>
        </authorList>
    </citation>
    <scope>NUCLEOTIDE SEQUENCE [LARGE SCALE GENOMIC DNA]</scope>
    <source>
        <strain evidence="5">AWRI1</strain>
        <tissue evidence="5">Single Adult Female</tissue>
    </source>
</reference>
<feature type="region of interest" description="Disordered" evidence="1">
    <location>
        <begin position="1530"/>
        <end position="1554"/>
    </location>
</feature>
<gene>
    <name evidence="5" type="ORF">V9T40_006577</name>
</gene>
<dbReference type="EMBL" id="JBBCAQ010000014">
    <property type="protein sequence ID" value="KAK7598342.1"/>
    <property type="molecule type" value="Genomic_DNA"/>
</dbReference>
<organism evidence="5 6">
    <name type="scientific">Parthenolecanium corni</name>
    <dbReference type="NCBI Taxonomy" id="536013"/>
    <lineage>
        <taxon>Eukaryota</taxon>
        <taxon>Metazoa</taxon>
        <taxon>Ecdysozoa</taxon>
        <taxon>Arthropoda</taxon>
        <taxon>Hexapoda</taxon>
        <taxon>Insecta</taxon>
        <taxon>Pterygota</taxon>
        <taxon>Neoptera</taxon>
        <taxon>Paraneoptera</taxon>
        <taxon>Hemiptera</taxon>
        <taxon>Sternorrhyncha</taxon>
        <taxon>Coccoidea</taxon>
        <taxon>Coccidae</taxon>
        <taxon>Parthenolecanium</taxon>
    </lineage>
</organism>
<dbReference type="GO" id="GO:0005198">
    <property type="term" value="F:structural molecule activity"/>
    <property type="evidence" value="ECO:0007669"/>
    <property type="project" value="InterPro"/>
</dbReference>
<evidence type="ECO:0000313" key="6">
    <source>
        <dbReference type="Proteomes" id="UP001367676"/>
    </source>
</evidence>
<dbReference type="PANTHER" id="PTHR36159:SF1">
    <property type="entry name" value="RETROVIRUS-RELATED POL POLYPROTEIN FROM TRANSPOSON 412-LIKE PROTEIN"/>
    <property type="match status" value="1"/>
</dbReference>
<feature type="domain" description="Double jelly roll-like" evidence="3">
    <location>
        <begin position="80"/>
        <end position="389"/>
    </location>
</feature>
<feature type="compositionally biased region" description="Acidic residues" evidence="1">
    <location>
        <begin position="607"/>
        <end position="622"/>
    </location>
</feature>
<evidence type="ECO:0000259" key="3">
    <source>
        <dbReference type="Pfam" id="PF21738"/>
    </source>
</evidence>
<comment type="caution">
    <text evidence="5">The sequence shown here is derived from an EMBL/GenBank/DDBJ whole genome shotgun (WGS) entry which is preliminary data.</text>
</comment>
<dbReference type="Pfam" id="PF21738">
    <property type="entry name" value="DJR-like_dom"/>
    <property type="match status" value="1"/>
</dbReference>
<evidence type="ECO:0000313" key="5">
    <source>
        <dbReference type="EMBL" id="KAK7598342.1"/>
    </source>
</evidence>
<keyword evidence="6" id="KW-1185">Reference proteome</keyword>
<feature type="domain" description="DUF8207" evidence="4">
    <location>
        <begin position="933"/>
        <end position="1032"/>
    </location>
</feature>
<feature type="compositionally biased region" description="Basic residues" evidence="1">
    <location>
        <begin position="643"/>
        <end position="652"/>
    </location>
</feature>
<feature type="domain" description="Phospholipase A2-like" evidence="2">
    <location>
        <begin position="1139"/>
        <end position="1213"/>
    </location>
</feature>
<accession>A0AAN9Y698</accession>
<feature type="compositionally biased region" description="Basic and acidic residues" evidence="1">
    <location>
        <begin position="1537"/>
        <end position="1547"/>
    </location>
</feature>
<evidence type="ECO:0000256" key="1">
    <source>
        <dbReference type="SAM" id="MobiDB-lite"/>
    </source>
</evidence>
<feature type="region of interest" description="Disordered" evidence="1">
    <location>
        <begin position="639"/>
        <end position="659"/>
    </location>
</feature>
<sequence>MNNIIASVEYFDYRPPNSANLNEENGDFCIVIHNEDLVTHPNKSLLELRGKVTLAKDEDGSAVQVIDHSKLVVSTCGWLHLFDRIDYFIGDNKIDTVRKPGITSLMKGLASFETDKQYCDAGWNFDSDEAKNTIDSSGYFQVTIPMSTVIGFFEDHKSYIYNMSQKLVFYKTSNGVLNLFKSVGDYSKVTAKVDLRDVVFKMPHVKFELEHTTRVRSEIAKNCKYELRYRRWFYNNISPASGTDFTWDIPVSYAKTKYILIAFQTRRWNVKTADASRFDLCDLENCQVLLNNNVYYPHERLNVVVSEHRAGVLYSMYKRFKGSYYSKDIDMLQPLLSYTDFITKNPMIVIDCSYQPNVLKESLINLKIFFNWREPLPVNTTIHCVTIVDDKAVYSPLTGYIHQKDVLEYLKNILSVVDTVFVQGSVKEQYISFLMREYPAVNIKNIDQLFLTDSFNRHNNNFTCPYNTKSHKSMYCALERGDGNVLILKEAALTDVVSNYECYMLAKPPCNLNTFTSKTQQSIEYVYAHIHGIPWYAGTMDLNHMEKIIKKVISEAHIVYLDKPYEVGLKSFVTYNNIYNITENNNTLRVIYRAKANDKTIPKNNDNYDEGDEEEEEEEDEEIEDMIDIILLDDNTKTNESKKKLKKERPKRSIPSTSNLGNLVPGVYLDANEGIDPKLLLEGEKKPQKTAAVVNKQSDSLSSKNEQAQRSTSYDDIIIPPGIYEIDDISAYITSKLSGKRKFSLKLNKNTLRIELNSTLTVDFTQDTSIGPTLGFERLAYKRGTTYKSSHLVDIFPINMIRVRCNLVKNNIEDTRLFDNTLYEFPLNVSPGEKIVERPTIPTFYSTFIMNNKKVEEFLRVERELQQKFESMKYGKMFQDITTRNKFAPILEPLADINKKIEPSTSFDTHNVKDNNKDLAAFKHMIEIRSGKSDVHYGIRSENGNFFIGNTRVDIVGDDLIFETGKRYIGTKGLWELLTNTKPHKDNYKESDLNTYGEILVNTYAYKRNNDPDGKVKNIKGSKYSDVIRPIMNIYGLSKGKQGIKEGKGLRKIVTGKDVEYVYWNTIDELLERLYILYGNIMTDYGEQRYTTITTWLLPKPMTGSSNGKEYTTEHPHYPIKEGKGLLSLNSLIDALPVPLHLPGYNYAGPGTPLDLQLEKGVKPVNKLDEAAMHHDISYANHHTLEKRHEADHKLQEDAWKRVIANDSSIGEKANAWLVSNAMKVKRAVGAGLSKTKPKQPSNSKPKYTLHPANLDECDLKNLQKAMDTGKGLTVTFRYNRTKESAGNELKIPLTAKQIRNIKGKHTNEQDAKVRLYTSQIKEISVKEGGFLPALAAAVPAITAVGTLVTSGINAWNNKKANDKLVEERKRHNKAMESLAGLNKKGEGVYINKKPKGEGVYINKKPKGGGVYINKIPKGGGVYINKKPKVSGEGVCKSSSKKTVALTNIDIEKIATTINIPYFRGVFMRDRLPAKVRATETGVVNLDKTTGPGTHWVAYRKIGEAIKKFIKCNEDAEQIGYDWISGIDFETFQDSDPSDKSDSKSGSEYEYESE</sequence>
<dbReference type="Proteomes" id="UP001367676">
    <property type="component" value="Unassembled WGS sequence"/>
</dbReference>
<evidence type="ECO:0000259" key="2">
    <source>
        <dbReference type="Pfam" id="PF08398"/>
    </source>
</evidence>
<feature type="compositionally biased region" description="Polar residues" evidence="1">
    <location>
        <begin position="695"/>
        <end position="711"/>
    </location>
</feature>
<feature type="region of interest" description="Disordered" evidence="1">
    <location>
        <begin position="601"/>
        <end position="622"/>
    </location>
</feature>
<dbReference type="Pfam" id="PF26634">
    <property type="entry name" value="DUF8207"/>
    <property type="match status" value="1"/>
</dbReference>
<feature type="region of interest" description="Disordered" evidence="1">
    <location>
        <begin position="690"/>
        <end position="711"/>
    </location>
</feature>
<name>A0AAN9Y698_9HEMI</name>
<protein>
    <submittedName>
        <fullName evidence="5">Uncharacterized protein</fullName>
    </submittedName>
</protein>
<dbReference type="InterPro" id="IPR013607">
    <property type="entry name" value="Phospholipase_A2-like"/>
</dbReference>
<dbReference type="PANTHER" id="PTHR36159">
    <property type="entry name" value="PROTEIN CBG23766"/>
    <property type="match status" value="1"/>
</dbReference>
<dbReference type="InterPro" id="IPR049512">
    <property type="entry name" value="DJR-like_dom"/>
</dbReference>
<dbReference type="InterPro" id="IPR058520">
    <property type="entry name" value="DUF8207"/>
</dbReference>